<evidence type="ECO:0000313" key="3">
    <source>
        <dbReference type="Proteomes" id="UP001390339"/>
    </source>
</evidence>
<keyword evidence="1" id="KW-1133">Transmembrane helix</keyword>
<dbReference type="PANTHER" id="PTHR37048">
    <property type="entry name" value="QUESTIONABLE PROTEIN"/>
    <property type="match status" value="1"/>
</dbReference>
<gene>
    <name evidence="2" type="ORF">PGQ11_003137</name>
</gene>
<protein>
    <submittedName>
        <fullName evidence="2">Uncharacterized protein</fullName>
    </submittedName>
</protein>
<evidence type="ECO:0000256" key="1">
    <source>
        <dbReference type="SAM" id="Phobius"/>
    </source>
</evidence>
<accession>A0ABR2J4B2</accession>
<reference evidence="2 3" key="1">
    <citation type="journal article" date="2024" name="IMA Fungus">
        <title>Apiospora arundinis, a panoply of carbohydrate-active enzymes and secondary metabolites.</title>
        <authorList>
            <person name="Sorensen T."/>
            <person name="Petersen C."/>
            <person name="Muurmann A.T."/>
            <person name="Christiansen J.V."/>
            <person name="Brundto M.L."/>
            <person name="Overgaard C.K."/>
            <person name="Boysen A.T."/>
            <person name="Wollenberg R.D."/>
            <person name="Larsen T.O."/>
            <person name="Sorensen J.L."/>
            <person name="Nielsen K.L."/>
            <person name="Sondergaard T.E."/>
        </authorList>
    </citation>
    <scope>NUCLEOTIDE SEQUENCE [LARGE SCALE GENOMIC DNA]</scope>
    <source>
        <strain evidence="2 3">AAU 773</strain>
    </source>
</reference>
<keyword evidence="3" id="KW-1185">Reference proteome</keyword>
<keyword evidence="1" id="KW-0812">Transmembrane</keyword>
<dbReference type="EMBL" id="JAPCWZ010000003">
    <property type="protein sequence ID" value="KAK8872623.1"/>
    <property type="molecule type" value="Genomic_DNA"/>
</dbReference>
<keyword evidence="1" id="KW-0472">Membrane</keyword>
<comment type="caution">
    <text evidence="2">The sequence shown here is derived from an EMBL/GenBank/DDBJ whole genome shotgun (WGS) entry which is preliminary data.</text>
</comment>
<organism evidence="2 3">
    <name type="scientific">Apiospora arundinis</name>
    <dbReference type="NCBI Taxonomy" id="335852"/>
    <lineage>
        <taxon>Eukaryota</taxon>
        <taxon>Fungi</taxon>
        <taxon>Dikarya</taxon>
        <taxon>Ascomycota</taxon>
        <taxon>Pezizomycotina</taxon>
        <taxon>Sordariomycetes</taxon>
        <taxon>Xylariomycetidae</taxon>
        <taxon>Amphisphaeriales</taxon>
        <taxon>Apiosporaceae</taxon>
        <taxon>Apiospora</taxon>
    </lineage>
</organism>
<dbReference type="PANTHER" id="PTHR37048:SF2">
    <property type="entry name" value="QUESTIONABLE PROTEIN"/>
    <property type="match status" value="1"/>
</dbReference>
<dbReference type="Proteomes" id="UP001390339">
    <property type="component" value="Unassembled WGS sequence"/>
</dbReference>
<proteinExistence type="predicted"/>
<name>A0ABR2J4B2_9PEZI</name>
<evidence type="ECO:0000313" key="2">
    <source>
        <dbReference type="EMBL" id="KAK8872623.1"/>
    </source>
</evidence>
<feature type="transmembrane region" description="Helical" evidence="1">
    <location>
        <begin position="306"/>
        <end position="325"/>
    </location>
</feature>
<sequence>MPGIRVAAVPIRAHRAQDRCESSRLADTTTSAHLPGLILWLPRKDPNHESILGLDEGAYNHPVVVLSVFAQDGKVVVLPLTSFDETDLLERHRESPYKRKSYLPIDPANAHPDNGKLLRLKNPLLPLRKKSYINTKSKHSISLEILRPYQCNADFVLSKASYQELIEYCGFQPPPPPPPPSPLPKCIPPAFERTPAPYAQAHHQSAVGHWVTRPSILDAESHRWIDPYPTLLDHNRSRYTTHYGTVPVNHYPGRGLATSPRTAQTYNVPDYRASSVHRPNWQSDAYTRSNMTSQAYRDTSHPSCTIDIGVVILVLVILLILYILAT</sequence>